<name>A0AAE3IQG6_9BACI</name>
<proteinExistence type="predicted"/>
<sequence>MKKNIFLDLRINIGLVLTIIGLLITITGIVSSPTKEALDGLNIDLIWGIVTTVVGLFFLGLYLKNPNMDE</sequence>
<keyword evidence="1" id="KW-1133">Transmembrane helix</keyword>
<protein>
    <submittedName>
        <fullName evidence="2">Uncharacterized protein</fullName>
    </submittedName>
</protein>
<feature type="transmembrane region" description="Helical" evidence="1">
    <location>
        <begin position="12"/>
        <end position="33"/>
    </location>
</feature>
<comment type="caution">
    <text evidence="2">The sequence shown here is derived from an EMBL/GenBank/DDBJ whole genome shotgun (WGS) entry which is preliminary data.</text>
</comment>
<dbReference type="RefSeq" id="WP_263071893.1">
    <property type="nucleotide sequence ID" value="NZ_JAOUSF010000001.1"/>
</dbReference>
<keyword evidence="1" id="KW-0472">Membrane</keyword>
<gene>
    <name evidence="2" type="ORF">OEV98_03910</name>
</gene>
<keyword evidence="3" id="KW-1185">Reference proteome</keyword>
<dbReference type="EMBL" id="JAOUSF010000001">
    <property type="protein sequence ID" value="MCU9612710.1"/>
    <property type="molecule type" value="Genomic_DNA"/>
</dbReference>
<evidence type="ECO:0000256" key="1">
    <source>
        <dbReference type="SAM" id="Phobius"/>
    </source>
</evidence>
<organism evidence="2 3">
    <name type="scientific">Perspicuibacillus lycopersici</name>
    <dbReference type="NCBI Taxonomy" id="1325689"/>
    <lineage>
        <taxon>Bacteria</taxon>
        <taxon>Bacillati</taxon>
        <taxon>Bacillota</taxon>
        <taxon>Bacilli</taxon>
        <taxon>Bacillales</taxon>
        <taxon>Bacillaceae</taxon>
        <taxon>Perspicuibacillus</taxon>
    </lineage>
</organism>
<dbReference type="Proteomes" id="UP001209318">
    <property type="component" value="Unassembled WGS sequence"/>
</dbReference>
<feature type="transmembrane region" description="Helical" evidence="1">
    <location>
        <begin position="45"/>
        <end position="63"/>
    </location>
</feature>
<reference evidence="2" key="1">
    <citation type="submission" date="2022-10" db="EMBL/GenBank/DDBJ databases">
        <title>Description of Fervidibacillus gen. nov. in the family Fervidibacillaceae fam. nov. with two species, Fervidibacillus albus sp. nov., and Fervidibacillus halotolerans sp. nov., isolated from tidal flat sediments.</title>
        <authorList>
            <person name="Kwon K.K."/>
            <person name="Yang S.-H."/>
        </authorList>
    </citation>
    <scope>NUCLEOTIDE SEQUENCE</scope>
    <source>
        <strain evidence="2">JCM 19140</strain>
    </source>
</reference>
<dbReference type="AlphaFoldDB" id="A0AAE3IQG6"/>
<accession>A0AAE3IQG6</accession>
<keyword evidence="1" id="KW-0812">Transmembrane</keyword>
<evidence type="ECO:0000313" key="2">
    <source>
        <dbReference type="EMBL" id="MCU9612710.1"/>
    </source>
</evidence>
<evidence type="ECO:0000313" key="3">
    <source>
        <dbReference type="Proteomes" id="UP001209318"/>
    </source>
</evidence>